<sequence>MLNFPALFPLEMGAVAFFIGETSSFEGSIAFAGVFSLD</sequence>
<gene>
    <name evidence="1" type="ORF">BPO_0347</name>
</gene>
<proteinExistence type="predicted"/>
<name>A0AAU0F008_9FLAO</name>
<organism evidence="1 2">
    <name type="scientific">Bergeyella porcorum</name>
    <dbReference type="NCBI Taxonomy" id="1735111"/>
    <lineage>
        <taxon>Bacteria</taxon>
        <taxon>Pseudomonadati</taxon>
        <taxon>Bacteroidota</taxon>
        <taxon>Flavobacteriia</taxon>
        <taxon>Flavobacteriales</taxon>
        <taxon>Weeksellaceae</taxon>
        <taxon>Bergeyella</taxon>
    </lineage>
</organism>
<reference evidence="1" key="1">
    <citation type="submission" date="2023-10" db="EMBL/GenBank/DDBJ databases">
        <title>Characterization and whole genome sequencing of a novel strain of Bergeyella porcorum QD2021 isolated from pig.</title>
        <authorList>
            <person name="Liu G."/>
            <person name="Chen C."/>
            <person name="Han X."/>
        </authorList>
    </citation>
    <scope>NUCLEOTIDE SEQUENCE</scope>
    <source>
        <strain evidence="1">QD2021</strain>
    </source>
</reference>
<dbReference type="KEGG" id="bpor:BPO_0347"/>
<accession>A0AAU0F008</accession>
<dbReference type="Proteomes" id="UP001432059">
    <property type="component" value="Chromosome"/>
</dbReference>
<keyword evidence="2" id="KW-1185">Reference proteome</keyword>
<evidence type="ECO:0000313" key="1">
    <source>
        <dbReference type="EMBL" id="WOC50994.1"/>
    </source>
</evidence>
<evidence type="ECO:0000313" key="2">
    <source>
        <dbReference type="Proteomes" id="UP001432059"/>
    </source>
</evidence>
<protein>
    <submittedName>
        <fullName evidence="1">Uncharacterized protein</fullName>
    </submittedName>
</protein>
<dbReference type="EMBL" id="CP136426">
    <property type="protein sequence ID" value="WOC50994.1"/>
    <property type="molecule type" value="Genomic_DNA"/>
</dbReference>
<dbReference type="AlphaFoldDB" id="A0AAU0F008"/>